<evidence type="ECO:0000256" key="9">
    <source>
        <dbReference type="SAM" id="MobiDB-lite"/>
    </source>
</evidence>
<dbReference type="SUPFAM" id="SSF54897">
    <property type="entry name" value="Protease propeptides/inhibitors"/>
    <property type="match status" value="1"/>
</dbReference>
<dbReference type="PANTHER" id="PTHR14218:SF15">
    <property type="entry name" value="TRIPEPTIDYL-PEPTIDASE 1"/>
    <property type="match status" value="1"/>
</dbReference>
<dbReference type="PROSITE" id="PS00138">
    <property type="entry name" value="SUBTILASE_SER"/>
    <property type="match status" value="1"/>
</dbReference>
<keyword evidence="6 8" id="KW-0106">Calcium</keyword>
<keyword evidence="4" id="KW-0378">Hydrolase</keyword>
<dbReference type="CDD" id="cd11377">
    <property type="entry name" value="Pro-peptidase_S53"/>
    <property type="match status" value="1"/>
</dbReference>
<gene>
    <name evidence="11" type="ORF">MCHLO_11583</name>
</gene>
<keyword evidence="12" id="KW-1185">Reference proteome</keyword>
<comment type="cofactor">
    <cofactor evidence="8">
        <name>Ca(2+)</name>
        <dbReference type="ChEBI" id="CHEBI:29108"/>
    </cofactor>
    <text evidence="8">Binds 1 Ca(2+) ion per subunit.</text>
</comment>
<dbReference type="InterPro" id="IPR036852">
    <property type="entry name" value="Peptidase_S8/S53_dom_sf"/>
</dbReference>
<feature type="domain" description="Peptidase S53" evidence="10">
    <location>
        <begin position="975"/>
        <end position="1363"/>
    </location>
</feature>
<feature type="binding site" evidence="8">
    <location>
        <position position="1341"/>
    </location>
    <ligand>
        <name>Ca(2+)</name>
        <dbReference type="ChEBI" id="CHEBI:29108"/>
    </ligand>
</feature>
<comment type="caution">
    <text evidence="8">Lacks conserved residue(s) required for the propagation of feature annotation.</text>
</comment>
<dbReference type="InterPro" id="IPR030400">
    <property type="entry name" value="Sedolisin_dom"/>
</dbReference>
<evidence type="ECO:0000256" key="3">
    <source>
        <dbReference type="ARBA" id="ARBA00022723"/>
    </source>
</evidence>
<sequence length="1363" mass="148257">MSGHSLHHAPPASWPAADPGNAIFKFSKKSTTQVQVVNSSGRSVATIATTGAGSKKESIVYGAADEEVIAVVEWTQPHPKLRLRGEDHAQEIKDVFPFNSRANSRRMRHEGKTYVWKLSTNRLSYDLFLSSAPNQRLAYWYTNQGAVYADCCLYGIYSPYDAHVGPWRLPPACAQFGSSSLKPFKPRERPRSPIDRSLRKPITWLRLVDGRWVFVAYSNDEISRIACWDLLATQTEAIAEGFLSGRVESARVETQDNGIVLALALGGHQSGVLVTTLRKKGEKYAFYELARVEQSSHVLMLSGTILGCAVLGDANVPHLVDWENKTVYEIPAPPGELDTPERRSVPHLIAIQNDILVVVRHTGVEVYHSHPSFQQPMSFLRLIPVSSIWEAVVVPAPTTRLHLLLLTSHGIESVTVDEHDSHEISCIARSPKCYCFIEDPRHPICDGVPWWRLLVGPSGRRCLWVSAASHDDCPPYIDPYFVTMALPLCPSEPDSETAAPNPISWSAQSAESAALWALPCVDFDDALGITVVGTCFGELAIYSFDDALRRALPLLPGPLCGPSPTLDGLPELSFKPSTLPRAEDLRHASPCDLVDCTFCSVDDYYARVPSTMKNWAAYPDISSWQGFPGDYAWILDNVYGFPGQIVPHAYIPDDDTDELLFRVGKRGFTFREDSDGTASFLSWGDPALAAMRAHHSSALYSRSDVIKKSHLFSCFNASSESFCWEAPTTRSHAIIDTTWTSIKSCAARDNLPFPPSMWFGSLLALLALAGSVSAASRVKESVFAPRGWIQHSAAPADHIVKLRIALPQPNFPALEDALYAVSDPAHERYGAHLSKEQVEELIAPHAESVEAVNEWLYSHGIQDSDIARSSAGDWLTIRLPVALVEGMLDTKYHVWKNIKNGEYLVRTTSYSLPEHLHQHIELIQPTTLFGSFRRLTSTIYSKTPVHASSQDGPSSLARIVDPKTGISVDASCNQTITISCLKQIYNAVDYKTRGKGSVAVTGYLGEFANRQDLQSLFKAEVPAAVGTTFKFISVNNGTDPQDPEDAGGEGKHMSSARDLASVTILSSQFAFGLSFPVPSTFYSTAGSPPFIPDLGTPTDTNEPYTEWLDFILNQKEPPSVVSTSYEDDEQSVPLSFAQRACAGFAQLGARGTSLTFSSGDGGVGDGDPDPATQECFTNDGTNRTRFLAGFPSSCPFTTSVGGTFLFPETAVPFSGGGFSNYFARPSYQKAAVQKFLDGLAPGTYAGLFNATGRAFPDVSAQSVNFTVWVGGEEFLIGGTSASAPAFAGFIALLNDARISKGQKPLGFLNPLIYGLGGKGFFDITTGNNPGCGTEGFNATVGWDAVTGLGTPNFGELVKLVIDT</sequence>
<keyword evidence="2" id="KW-0645">Protease</keyword>
<dbReference type="PANTHER" id="PTHR14218">
    <property type="entry name" value="PROTEASE S8 TRIPEPTIDYL PEPTIDASE I CLN2"/>
    <property type="match status" value="1"/>
</dbReference>
<keyword evidence="7" id="KW-0865">Zymogen</keyword>
<dbReference type="InterPro" id="IPR023828">
    <property type="entry name" value="Peptidase_S8_Ser-AS"/>
</dbReference>
<keyword evidence="5" id="KW-0720">Serine protease</keyword>
<reference evidence="11" key="1">
    <citation type="submission" date="2014-09" db="EMBL/GenBank/DDBJ databases">
        <title>Genome sequence of the luminous mushroom Mycena chlorophos for searching fungal bioluminescence genes.</title>
        <authorList>
            <person name="Tanaka Y."/>
            <person name="Kasuga D."/>
            <person name="Oba Y."/>
            <person name="Hase S."/>
            <person name="Sato K."/>
            <person name="Oba Y."/>
            <person name="Sakakibara Y."/>
        </authorList>
    </citation>
    <scope>NUCLEOTIDE SEQUENCE</scope>
</reference>
<feature type="binding site" evidence="8">
    <location>
        <position position="1322"/>
    </location>
    <ligand>
        <name>Ca(2+)</name>
        <dbReference type="ChEBI" id="CHEBI:29108"/>
    </ligand>
</feature>
<feature type="region of interest" description="Disordered" evidence="9">
    <location>
        <begin position="1158"/>
        <end position="1178"/>
    </location>
</feature>
<keyword evidence="3 8" id="KW-0479">Metal-binding</keyword>
<comment type="subcellular location">
    <subcellularLocation>
        <location evidence="1">Secreted</location>
        <location evidence="1">Extracellular space</location>
    </subcellularLocation>
</comment>
<dbReference type="Pfam" id="PF09286">
    <property type="entry name" value="Pro-kuma_activ"/>
    <property type="match status" value="1"/>
</dbReference>
<evidence type="ECO:0000313" key="12">
    <source>
        <dbReference type="Proteomes" id="UP000815677"/>
    </source>
</evidence>
<name>A0ABQ0LUJ1_MYCCL</name>
<evidence type="ECO:0000256" key="2">
    <source>
        <dbReference type="ARBA" id="ARBA00022670"/>
    </source>
</evidence>
<protein>
    <recommendedName>
        <fullName evidence="10">Peptidase S53 domain-containing protein</fullName>
    </recommendedName>
</protein>
<evidence type="ECO:0000259" key="10">
    <source>
        <dbReference type="PROSITE" id="PS51695"/>
    </source>
</evidence>
<dbReference type="InterPro" id="IPR050819">
    <property type="entry name" value="Tripeptidyl-peptidase_I"/>
</dbReference>
<evidence type="ECO:0000256" key="4">
    <source>
        <dbReference type="ARBA" id="ARBA00022801"/>
    </source>
</evidence>
<dbReference type="Gene3D" id="3.40.50.200">
    <property type="entry name" value="Peptidase S8/S53 domain"/>
    <property type="match status" value="1"/>
</dbReference>
<accession>A0ABQ0LUJ1</accession>
<dbReference type="PROSITE" id="PS51695">
    <property type="entry name" value="SEDOLISIN"/>
    <property type="match status" value="1"/>
</dbReference>
<feature type="binding site" evidence="8">
    <location>
        <position position="1343"/>
    </location>
    <ligand>
        <name>Ca(2+)</name>
        <dbReference type="ChEBI" id="CHEBI:29108"/>
    </ligand>
</feature>
<proteinExistence type="predicted"/>
<evidence type="ECO:0000256" key="5">
    <source>
        <dbReference type="ARBA" id="ARBA00022825"/>
    </source>
</evidence>
<dbReference type="SUPFAM" id="SSF52743">
    <property type="entry name" value="Subtilisin-like"/>
    <property type="match status" value="1"/>
</dbReference>
<feature type="binding site" evidence="8">
    <location>
        <position position="1323"/>
    </location>
    <ligand>
        <name>Ca(2+)</name>
        <dbReference type="ChEBI" id="CHEBI:29108"/>
    </ligand>
</feature>
<dbReference type="SMART" id="SM00944">
    <property type="entry name" value="Pro-kuma_activ"/>
    <property type="match status" value="1"/>
</dbReference>
<evidence type="ECO:0000256" key="8">
    <source>
        <dbReference type="PROSITE-ProRule" id="PRU01032"/>
    </source>
</evidence>
<evidence type="ECO:0000256" key="6">
    <source>
        <dbReference type="ARBA" id="ARBA00022837"/>
    </source>
</evidence>
<dbReference type="EMBL" id="DF848764">
    <property type="protein sequence ID" value="GAT54754.1"/>
    <property type="molecule type" value="Genomic_DNA"/>
</dbReference>
<organism evidence="11 12">
    <name type="scientific">Mycena chlorophos</name>
    <name type="common">Agaric fungus</name>
    <name type="synonym">Agaricus chlorophos</name>
    <dbReference type="NCBI Taxonomy" id="658473"/>
    <lineage>
        <taxon>Eukaryota</taxon>
        <taxon>Fungi</taxon>
        <taxon>Dikarya</taxon>
        <taxon>Basidiomycota</taxon>
        <taxon>Agaricomycotina</taxon>
        <taxon>Agaricomycetes</taxon>
        <taxon>Agaricomycetidae</taxon>
        <taxon>Agaricales</taxon>
        <taxon>Marasmiineae</taxon>
        <taxon>Mycenaceae</taxon>
        <taxon>Mycena</taxon>
    </lineage>
</organism>
<evidence type="ECO:0000256" key="7">
    <source>
        <dbReference type="ARBA" id="ARBA00023145"/>
    </source>
</evidence>
<dbReference type="CDD" id="cd04056">
    <property type="entry name" value="Peptidases_S53"/>
    <property type="match status" value="1"/>
</dbReference>
<dbReference type="Proteomes" id="UP000815677">
    <property type="component" value="Unassembled WGS sequence"/>
</dbReference>
<evidence type="ECO:0000313" key="11">
    <source>
        <dbReference type="EMBL" id="GAT54754.1"/>
    </source>
</evidence>
<dbReference type="InterPro" id="IPR015366">
    <property type="entry name" value="S53_propep"/>
</dbReference>
<evidence type="ECO:0000256" key="1">
    <source>
        <dbReference type="ARBA" id="ARBA00004239"/>
    </source>
</evidence>